<accession>A0ABW5VFL2</accession>
<dbReference type="InterPro" id="IPR023875">
    <property type="entry name" value="DNA_repair_put"/>
</dbReference>
<dbReference type="Pfam" id="PF13566">
    <property type="entry name" value="DUF4130"/>
    <property type="match status" value="1"/>
</dbReference>
<keyword evidence="3" id="KW-1185">Reference proteome</keyword>
<dbReference type="EMBL" id="JBHUOK010000029">
    <property type="protein sequence ID" value="MFD2789689.1"/>
    <property type="molecule type" value="Genomic_DNA"/>
</dbReference>
<dbReference type="InterPro" id="IPR025404">
    <property type="entry name" value="DUF4130"/>
</dbReference>
<protein>
    <submittedName>
        <fullName evidence="2">TIGR03915 family putative DNA repair protein</fullName>
    </submittedName>
</protein>
<proteinExistence type="predicted"/>
<reference evidence="3" key="1">
    <citation type="journal article" date="2019" name="Int. J. Syst. Evol. Microbiol.">
        <title>The Global Catalogue of Microorganisms (GCM) 10K type strain sequencing project: providing services to taxonomists for standard genome sequencing and annotation.</title>
        <authorList>
            <consortium name="The Broad Institute Genomics Platform"/>
            <consortium name="The Broad Institute Genome Sequencing Center for Infectious Disease"/>
            <person name="Wu L."/>
            <person name="Ma J."/>
        </authorList>
    </citation>
    <scope>NUCLEOTIDE SEQUENCE [LARGE SCALE GENOMIC DNA]</scope>
    <source>
        <strain evidence="3">KCTC 52924</strain>
    </source>
</reference>
<dbReference type="Proteomes" id="UP001597532">
    <property type="component" value="Unassembled WGS sequence"/>
</dbReference>
<evidence type="ECO:0000313" key="2">
    <source>
        <dbReference type="EMBL" id="MFD2789689.1"/>
    </source>
</evidence>
<feature type="domain" description="DUF4130" evidence="1">
    <location>
        <begin position="89"/>
        <end position="191"/>
    </location>
</feature>
<dbReference type="NCBIfam" id="TIGR03915">
    <property type="entry name" value="SAM_7_link_chp"/>
    <property type="match status" value="1"/>
</dbReference>
<gene>
    <name evidence="2" type="ORF">ACFS1K_07955</name>
</gene>
<evidence type="ECO:0000259" key="1">
    <source>
        <dbReference type="Pfam" id="PF13566"/>
    </source>
</evidence>
<sequence length="237" mass="27853">MENAKILRYDGSFNGFLSVIYRTFETKMRVMDIQINKKVQKGLFTETETIITDRDKARRVWNGIQIKNNAAIKTIYFSFLSETNGIELPLYKYIYSLYHDLSEGELEELQSIKIKLHHYAGMVAREKHRIEAIAKFRISQDDIYFSALAPHCDVLPLISKYYRSKFPHNEFLIYDLKRRYAIYYDLGKTEIITRDLSPIHTKETLSRTNLKPLVNNFLYSNNTIPEPTTFRGEKTAV</sequence>
<comment type="caution">
    <text evidence="2">The sequence shown here is derived from an EMBL/GenBank/DDBJ whole genome shotgun (WGS) entry which is preliminary data.</text>
</comment>
<organism evidence="2 3">
    <name type="scientific">Arenibacter antarcticus</name>
    <dbReference type="NCBI Taxonomy" id="2040469"/>
    <lineage>
        <taxon>Bacteria</taxon>
        <taxon>Pseudomonadati</taxon>
        <taxon>Bacteroidota</taxon>
        <taxon>Flavobacteriia</taxon>
        <taxon>Flavobacteriales</taxon>
        <taxon>Flavobacteriaceae</taxon>
        <taxon>Arenibacter</taxon>
    </lineage>
</organism>
<dbReference type="RefSeq" id="WP_251807883.1">
    <property type="nucleotide sequence ID" value="NZ_CP166679.1"/>
</dbReference>
<name>A0ABW5VFL2_9FLAO</name>
<evidence type="ECO:0000313" key="3">
    <source>
        <dbReference type="Proteomes" id="UP001597532"/>
    </source>
</evidence>